<reference evidence="1" key="1">
    <citation type="submission" date="2020-05" db="EMBL/GenBank/DDBJ databases">
        <authorList>
            <person name="Chiriac C."/>
            <person name="Salcher M."/>
            <person name="Ghai R."/>
            <person name="Kavagutti S V."/>
        </authorList>
    </citation>
    <scope>NUCLEOTIDE SEQUENCE</scope>
</reference>
<proteinExistence type="predicted"/>
<organism evidence="1">
    <name type="scientific">freshwater metagenome</name>
    <dbReference type="NCBI Taxonomy" id="449393"/>
    <lineage>
        <taxon>unclassified sequences</taxon>
        <taxon>metagenomes</taxon>
        <taxon>ecological metagenomes</taxon>
    </lineage>
</organism>
<accession>A0A6J6WEY9</accession>
<evidence type="ECO:0000313" key="1">
    <source>
        <dbReference type="EMBL" id="CAB4783110.1"/>
    </source>
</evidence>
<dbReference type="EMBL" id="CAFAAG010000001">
    <property type="protein sequence ID" value="CAB4783110.1"/>
    <property type="molecule type" value="Genomic_DNA"/>
</dbReference>
<name>A0A6J6WEY9_9ZZZZ</name>
<dbReference type="AlphaFoldDB" id="A0A6J6WEY9"/>
<sequence>MQHSISPQPSEQEAIAIATALEALWPKVQPTAEHESPNTSWRFSGRWWSDSSVIRRSRPGF</sequence>
<protein>
    <submittedName>
        <fullName evidence="1">Unannotated protein</fullName>
    </submittedName>
</protein>
<gene>
    <name evidence="1" type="ORF">UFOPK2975_00032</name>
</gene>